<evidence type="ECO:0000313" key="3">
    <source>
        <dbReference type="Proteomes" id="UP001259803"/>
    </source>
</evidence>
<proteinExistence type="predicted"/>
<dbReference type="EMBL" id="JAVRHS010000002">
    <property type="protein sequence ID" value="MDT0575268.1"/>
    <property type="molecule type" value="Genomic_DNA"/>
</dbReference>
<organism evidence="2 3">
    <name type="scientific">Croceicoccus esteveae</name>
    <dbReference type="NCBI Taxonomy" id="3075597"/>
    <lineage>
        <taxon>Bacteria</taxon>
        <taxon>Pseudomonadati</taxon>
        <taxon>Pseudomonadota</taxon>
        <taxon>Alphaproteobacteria</taxon>
        <taxon>Sphingomonadales</taxon>
        <taxon>Erythrobacteraceae</taxon>
        <taxon>Croceicoccus</taxon>
    </lineage>
</organism>
<dbReference type="Proteomes" id="UP001259803">
    <property type="component" value="Unassembled WGS sequence"/>
</dbReference>
<dbReference type="NCBIfam" id="NF004396">
    <property type="entry name" value="PRK05753.1"/>
    <property type="match status" value="1"/>
</dbReference>
<keyword evidence="3" id="KW-1185">Reference proteome</keyword>
<dbReference type="InterPro" id="IPR001437">
    <property type="entry name" value="Tscrpt_elong_fac_GreA/B_C"/>
</dbReference>
<accession>A0ABU2ZGR4</accession>
<dbReference type="Pfam" id="PF01272">
    <property type="entry name" value="GreA_GreB"/>
    <property type="match status" value="1"/>
</dbReference>
<dbReference type="Gene3D" id="3.10.50.30">
    <property type="entry name" value="Transcription elongation factor, GreA/GreB, C-terminal domain"/>
    <property type="match status" value="1"/>
</dbReference>
<comment type="caution">
    <text evidence="2">The sequence shown here is derived from an EMBL/GenBank/DDBJ whole genome shotgun (WGS) entry which is preliminary data.</text>
</comment>
<evidence type="ECO:0000259" key="1">
    <source>
        <dbReference type="Pfam" id="PF01272"/>
    </source>
</evidence>
<dbReference type="PANTHER" id="PTHR30437">
    <property type="entry name" value="TRANSCRIPTION ELONGATION FACTOR GREA"/>
    <property type="match status" value="1"/>
</dbReference>
<gene>
    <name evidence="2" type="primary">rnk</name>
    <name evidence="2" type="ORF">RM533_03615</name>
</gene>
<sequence>MSQSDPRPAVHLVDTEADILSELAMSVEERLPEVAAMLSQEINRATLHKQGSIPADIVTMMATVEFVDDNSNATRTVQLVYPRNADIQQGRISILTLVGAGLIGMREGAIIEWPDRNARTRKLRIGKVMQPDAAAADVQPA</sequence>
<name>A0ABU2ZGR4_9SPHN</name>
<keyword evidence="2" id="KW-0418">Kinase</keyword>
<dbReference type="SUPFAM" id="SSF54534">
    <property type="entry name" value="FKBP-like"/>
    <property type="match status" value="1"/>
</dbReference>
<dbReference type="InterPro" id="IPR036953">
    <property type="entry name" value="GreA/GreB_C_sf"/>
</dbReference>
<dbReference type="RefSeq" id="WP_311339844.1">
    <property type="nucleotide sequence ID" value="NZ_JAVRHS010000002.1"/>
</dbReference>
<feature type="domain" description="Transcription elongation factor GreA/GreB C-terminal" evidence="1">
    <location>
        <begin position="54"/>
        <end position="128"/>
    </location>
</feature>
<evidence type="ECO:0000313" key="2">
    <source>
        <dbReference type="EMBL" id="MDT0575268.1"/>
    </source>
</evidence>
<dbReference type="PANTHER" id="PTHR30437:SF5">
    <property type="entry name" value="REGULATOR OF NUCLEOSIDE DIPHOSPHATE KINASE"/>
    <property type="match status" value="1"/>
</dbReference>
<reference evidence="2 3" key="1">
    <citation type="submission" date="2023-09" db="EMBL/GenBank/DDBJ databases">
        <authorList>
            <person name="Rey-Velasco X."/>
        </authorList>
    </citation>
    <scope>NUCLEOTIDE SEQUENCE [LARGE SCALE GENOMIC DNA]</scope>
    <source>
        <strain evidence="2 3">F390</strain>
    </source>
</reference>
<protein>
    <submittedName>
        <fullName evidence="2">Nucleoside diphosphate kinase regulator</fullName>
    </submittedName>
</protein>
<keyword evidence="2" id="KW-0808">Transferase</keyword>
<dbReference type="GO" id="GO:0016301">
    <property type="term" value="F:kinase activity"/>
    <property type="evidence" value="ECO:0007669"/>
    <property type="project" value="UniProtKB-KW"/>
</dbReference>
<dbReference type="InterPro" id="IPR023459">
    <property type="entry name" value="Tscrpt_elong_fac_GreA/B_fam"/>
</dbReference>